<reference evidence="2" key="2">
    <citation type="submission" date="2018-03" db="EMBL/GenBank/DDBJ databases">
        <title>The Triticum urartu genome reveals the dynamic nature of wheat genome evolution.</title>
        <authorList>
            <person name="Ling H."/>
            <person name="Ma B."/>
            <person name="Shi X."/>
            <person name="Liu H."/>
            <person name="Dong L."/>
            <person name="Sun H."/>
            <person name="Cao Y."/>
            <person name="Gao Q."/>
            <person name="Zheng S."/>
            <person name="Li Y."/>
            <person name="Yu Y."/>
            <person name="Du H."/>
            <person name="Qi M."/>
            <person name="Li Y."/>
            <person name="Yu H."/>
            <person name="Cui Y."/>
            <person name="Wang N."/>
            <person name="Chen C."/>
            <person name="Wu H."/>
            <person name="Zhao Y."/>
            <person name="Zhang J."/>
            <person name="Li Y."/>
            <person name="Zhou W."/>
            <person name="Zhang B."/>
            <person name="Hu W."/>
            <person name="Eijk M."/>
            <person name="Tang J."/>
            <person name="Witsenboer H."/>
            <person name="Zhao S."/>
            <person name="Li Z."/>
            <person name="Zhang A."/>
            <person name="Wang D."/>
            <person name="Liang C."/>
        </authorList>
    </citation>
    <scope>NUCLEOTIDE SEQUENCE [LARGE SCALE GENOMIC DNA]</scope>
    <source>
        <strain evidence="2">cv. G1812</strain>
    </source>
</reference>
<organism evidence="2 3">
    <name type="scientific">Triticum urartu</name>
    <name type="common">Red wild einkorn</name>
    <name type="synonym">Crithodium urartu</name>
    <dbReference type="NCBI Taxonomy" id="4572"/>
    <lineage>
        <taxon>Eukaryota</taxon>
        <taxon>Viridiplantae</taxon>
        <taxon>Streptophyta</taxon>
        <taxon>Embryophyta</taxon>
        <taxon>Tracheophyta</taxon>
        <taxon>Spermatophyta</taxon>
        <taxon>Magnoliopsida</taxon>
        <taxon>Liliopsida</taxon>
        <taxon>Poales</taxon>
        <taxon>Poaceae</taxon>
        <taxon>BOP clade</taxon>
        <taxon>Pooideae</taxon>
        <taxon>Triticodae</taxon>
        <taxon>Triticeae</taxon>
        <taxon>Triticinae</taxon>
        <taxon>Triticum</taxon>
    </lineage>
</organism>
<evidence type="ECO:0000313" key="2">
    <source>
        <dbReference type="EnsemblPlants" id="TuG1812G0600003043.01.T01.cds279906"/>
    </source>
</evidence>
<evidence type="ECO:0000259" key="1">
    <source>
        <dbReference type="Pfam" id="PF03478"/>
    </source>
</evidence>
<reference evidence="3" key="1">
    <citation type="journal article" date="2013" name="Nature">
        <title>Draft genome of the wheat A-genome progenitor Triticum urartu.</title>
        <authorList>
            <person name="Ling H.Q."/>
            <person name="Zhao S."/>
            <person name="Liu D."/>
            <person name="Wang J."/>
            <person name="Sun H."/>
            <person name="Zhang C."/>
            <person name="Fan H."/>
            <person name="Li D."/>
            <person name="Dong L."/>
            <person name="Tao Y."/>
            <person name="Gao C."/>
            <person name="Wu H."/>
            <person name="Li Y."/>
            <person name="Cui Y."/>
            <person name="Guo X."/>
            <person name="Zheng S."/>
            <person name="Wang B."/>
            <person name="Yu K."/>
            <person name="Liang Q."/>
            <person name="Yang W."/>
            <person name="Lou X."/>
            <person name="Chen J."/>
            <person name="Feng M."/>
            <person name="Jian J."/>
            <person name="Zhang X."/>
            <person name="Luo G."/>
            <person name="Jiang Y."/>
            <person name="Liu J."/>
            <person name="Wang Z."/>
            <person name="Sha Y."/>
            <person name="Zhang B."/>
            <person name="Wu H."/>
            <person name="Tang D."/>
            <person name="Shen Q."/>
            <person name="Xue P."/>
            <person name="Zou S."/>
            <person name="Wang X."/>
            <person name="Liu X."/>
            <person name="Wang F."/>
            <person name="Yang Y."/>
            <person name="An X."/>
            <person name="Dong Z."/>
            <person name="Zhang K."/>
            <person name="Zhang X."/>
            <person name="Luo M.C."/>
            <person name="Dvorak J."/>
            <person name="Tong Y."/>
            <person name="Wang J."/>
            <person name="Yang H."/>
            <person name="Li Z."/>
            <person name="Wang D."/>
            <person name="Zhang A."/>
            <person name="Wang J."/>
        </authorList>
    </citation>
    <scope>NUCLEOTIDE SEQUENCE</scope>
    <source>
        <strain evidence="3">cv. G1812</strain>
    </source>
</reference>
<reference evidence="2" key="3">
    <citation type="submission" date="2022-06" db="UniProtKB">
        <authorList>
            <consortium name="EnsemblPlants"/>
        </authorList>
    </citation>
    <scope>IDENTIFICATION</scope>
</reference>
<protein>
    <recommendedName>
        <fullName evidence="1">KIB1-4 beta-propeller domain-containing protein</fullName>
    </recommendedName>
</protein>
<dbReference type="EnsemblPlants" id="TuG1812G0600003043.01.T01">
    <property type="protein sequence ID" value="TuG1812G0600003043.01.T01.cds279906"/>
    <property type="gene ID" value="TuG1812G0600003043.01"/>
</dbReference>
<dbReference type="Proteomes" id="UP000015106">
    <property type="component" value="Chromosome 6"/>
</dbReference>
<keyword evidence="3" id="KW-1185">Reference proteome</keyword>
<dbReference type="Pfam" id="PF03478">
    <property type="entry name" value="Beta-prop_KIB1-4"/>
    <property type="match status" value="1"/>
</dbReference>
<dbReference type="Gramene" id="TuG1812G0600003043.01.T01">
    <property type="protein sequence ID" value="TuG1812G0600003043.01.T01.cds279906"/>
    <property type="gene ID" value="TuG1812G0600003043.01"/>
</dbReference>
<name>A0A8R7UTN7_TRIUA</name>
<accession>A0A8R7UTN7</accession>
<feature type="domain" description="KIB1-4 beta-propeller" evidence="1">
    <location>
        <begin position="3"/>
        <end position="54"/>
    </location>
</feature>
<proteinExistence type="predicted"/>
<dbReference type="InterPro" id="IPR005174">
    <property type="entry name" value="KIB1-4_b-propeller"/>
</dbReference>
<evidence type="ECO:0000313" key="3">
    <source>
        <dbReference type="Proteomes" id="UP000015106"/>
    </source>
</evidence>
<sequence>MAKRAWLKVETLGDRVFCVNYRHFGASLSAQEVGLQGNCIYFLRGDDKGLYVYNMERGTTTLHNPGHDLQDDVAPEMLMPAS</sequence>
<dbReference type="AlphaFoldDB" id="A0A8R7UTN7"/>